<dbReference type="Proteomes" id="UP000288716">
    <property type="component" value="Unassembled WGS sequence"/>
</dbReference>
<dbReference type="EMBL" id="NCKV01001106">
    <property type="protein sequence ID" value="RWS29017.1"/>
    <property type="molecule type" value="Genomic_DNA"/>
</dbReference>
<accession>A0A443SNB4</accession>
<organism evidence="2 3">
    <name type="scientific">Leptotrombidium deliense</name>
    <dbReference type="NCBI Taxonomy" id="299467"/>
    <lineage>
        <taxon>Eukaryota</taxon>
        <taxon>Metazoa</taxon>
        <taxon>Ecdysozoa</taxon>
        <taxon>Arthropoda</taxon>
        <taxon>Chelicerata</taxon>
        <taxon>Arachnida</taxon>
        <taxon>Acari</taxon>
        <taxon>Acariformes</taxon>
        <taxon>Trombidiformes</taxon>
        <taxon>Prostigmata</taxon>
        <taxon>Anystina</taxon>
        <taxon>Parasitengona</taxon>
        <taxon>Trombiculoidea</taxon>
        <taxon>Trombiculidae</taxon>
        <taxon>Leptotrombidium</taxon>
    </lineage>
</organism>
<dbReference type="AlphaFoldDB" id="A0A443SNB4"/>
<evidence type="ECO:0000256" key="1">
    <source>
        <dbReference type="SAM" id="MobiDB-lite"/>
    </source>
</evidence>
<feature type="compositionally biased region" description="Polar residues" evidence="1">
    <location>
        <begin position="52"/>
        <end position="62"/>
    </location>
</feature>
<evidence type="ECO:0000313" key="3">
    <source>
        <dbReference type="Proteomes" id="UP000288716"/>
    </source>
</evidence>
<name>A0A443SNB4_9ACAR</name>
<comment type="caution">
    <text evidence="2">The sequence shown here is derived from an EMBL/GenBank/DDBJ whole genome shotgun (WGS) entry which is preliminary data.</text>
</comment>
<protein>
    <submittedName>
        <fullName evidence="2">Uncharacterized protein</fullName>
    </submittedName>
</protein>
<feature type="region of interest" description="Disordered" evidence="1">
    <location>
        <begin position="1"/>
        <end position="62"/>
    </location>
</feature>
<feature type="compositionally biased region" description="Polar residues" evidence="1">
    <location>
        <begin position="11"/>
        <end position="40"/>
    </location>
</feature>
<sequence length="62" mass="6836">MIPPLQKPKKSMSSNNERSESVCSQSKNNYSDNRSNSVGSVDSKISFKPYETNHSGGNKSNK</sequence>
<keyword evidence="3" id="KW-1185">Reference proteome</keyword>
<reference evidence="2 3" key="1">
    <citation type="journal article" date="2018" name="Gigascience">
        <title>Genomes of trombidid mites reveal novel predicted allergens and laterally-transferred genes associated with secondary metabolism.</title>
        <authorList>
            <person name="Dong X."/>
            <person name="Chaisiri K."/>
            <person name="Xia D."/>
            <person name="Armstrong S.D."/>
            <person name="Fang Y."/>
            <person name="Donnelly M.J."/>
            <person name="Kadowaki T."/>
            <person name="McGarry J.W."/>
            <person name="Darby A.C."/>
            <person name="Makepeace B.L."/>
        </authorList>
    </citation>
    <scope>NUCLEOTIDE SEQUENCE [LARGE SCALE GENOMIC DNA]</scope>
    <source>
        <strain evidence="2">UoL-UT</strain>
    </source>
</reference>
<feature type="non-terminal residue" evidence="2">
    <location>
        <position position="62"/>
    </location>
</feature>
<proteinExistence type="predicted"/>
<gene>
    <name evidence="2" type="ORF">B4U80_10495</name>
</gene>
<evidence type="ECO:0000313" key="2">
    <source>
        <dbReference type="EMBL" id="RWS29017.1"/>
    </source>
</evidence>
<dbReference type="VEuPathDB" id="VectorBase:LDEU003024"/>